<dbReference type="AlphaFoldDB" id="A0A194XAJ9"/>
<dbReference type="Gene3D" id="3.40.1190.10">
    <property type="entry name" value="Mur-like, catalytic domain"/>
    <property type="match status" value="1"/>
</dbReference>
<evidence type="ECO:0000256" key="9">
    <source>
        <dbReference type="ARBA" id="ARBA00022723"/>
    </source>
</evidence>
<dbReference type="NCBIfam" id="TIGR01499">
    <property type="entry name" value="folC"/>
    <property type="match status" value="1"/>
</dbReference>
<evidence type="ECO:0000256" key="18">
    <source>
        <dbReference type="PIRSR" id="PIRSR038895-1"/>
    </source>
</evidence>
<evidence type="ECO:0000256" key="14">
    <source>
        <dbReference type="ARBA" id="ARBA00023128"/>
    </source>
</evidence>
<dbReference type="KEGG" id="psco:LY89DRAFT_734180"/>
<dbReference type="InterPro" id="IPR023600">
    <property type="entry name" value="Folylpolyglutamate_synth_euk"/>
</dbReference>
<comment type="catalytic activity">
    <reaction evidence="16 17">
        <text>(6S)-5,6,7,8-tetrahydrofolyl-(gamma-L-Glu)(n) + L-glutamate + ATP = (6S)-5,6,7,8-tetrahydrofolyl-(gamma-L-Glu)(n+1) + ADP + phosphate + H(+)</text>
        <dbReference type="Rhea" id="RHEA:10580"/>
        <dbReference type="Rhea" id="RHEA-COMP:14738"/>
        <dbReference type="Rhea" id="RHEA-COMP:14740"/>
        <dbReference type="ChEBI" id="CHEBI:15378"/>
        <dbReference type="ChEBI" id="CHEBI:29985"/>
        <dbReference type="ChEBI" id="CHEBI:30616"/>
        <dbReference type="ChEBI" id="CHEBI:43474"/>
        <dbReference type="ChEBI" id="CHEBI:141005"/>
        <dbReference type="ChEBI" id="CHEBI:456216"/>
        <dbReference type="EC" id="6.3.2.17"/>
    </reaction>
</comment>
<accession>A0A194XAJ9</accession>
<dbReference type="GO" id="GO:0005743">
    <property type="term" value="C:mitochondrial inner membrane"/>
    <property type="evidence" value="ECO:0007669"/>
    <property type="project" value="UniProtKB-SubCell"/>
</dbReference>
<gene>
    <name evidence="20" type="ORF">LY89DRAFT_734180</name>
</gene>
<evidence type="ECO:0000256" key="2">
    <source>
        <dbReference type="ARBA" id="ARBA00004305"/>
    </source>
</evidence>
<organism evidence="20 21">
    <name type="scientific">Mollisia scopiformis</name>
    <name type="common">Conifer needle endophyte fungus</name>
    <name type="synonym">Phialocephala scopiformis</name>
    <dbReference type="NCBI Taxonomy" id="149040"/>
    <lineage>
        <taxon>Eukaryota</taxon>
        <taxon>Fungi</taxon>
        <taxon>Dikarya</taxon>
        <taxon>Ascomycota</taxon>
        <taxon>Pezizomycotina</taxon>
        <taxon>Leotiomycetes</taxon>
        <taxon>Helotiales</taxon>
        <taxon>Mollisiaceae</taxon>
        <taxon>Mollisia</taxon>
    </lineage>
</organism>
<comment type="function">
    <text evidence="17">Catalyzes conversion of folates to polyglutamate derivatives allowing concentration of folate compounds in the cell and the intracellular retention of these cofactors, which are important substrates for most of the folate-dependent enzymes that are involved in one-carbon transfer reactions involved in purine, pyrimidine and amino acid synthesis.</text>
</comment>
<dbReference type="PANTHER" id="PTHR11136:SF5">
    <property type="entry name" value="FOLYLPOLYGLUTAMATE SYNTHASE, MITOCHONDRIAL"/>
    <property type="match status" value="1"/>
</dbReference>
<keyword evidence="8 17" id="KW-0436">Ligase</keyword>
<dbReference type="EMBL" id="KQ947415">
    <property type="protein sequence ID" value="KUJ17198.1"/>
    <property type="molecule type" value="Genomic_DNA"/>
</dbReference>
<keyword evidence="15" id="KW-0472">Membrane</keyword>
<evidence type="ECO:0000256" key="7">
    <source>
        <dbReference type="ARBA" id="ARBA00022563"/>
    </source>
</evidence>
<keyword evidence="11" id="KW-0999">Mitochondrion inner membrane</keyword>
<dbReference type="GO" id="GO:0005524">
    <property type="term" value="F:ATP binding"/>
    <property type="evidence" value="ECO:0007669"/>
    <property type="project" value="UniProtKB-KW"/>
</dbReference>
<evidence type="ECO:0000256" key="13">
    <source>
        <dbReference type="ARBA" id="ARBA00022842"/>
    </source>
</evidence>
<keyword evidence="6" id="KW-0963">Cytoplasm</keyword>
<proteinExistence type="inferred from homology"/>
<comment type="pathway">
    <text evidence="4 17">Cofactor biosynthesis; tetrahydrofolylpolyglutamate biosynthesis.</text>
</comment>
<dbReference type="InParanoid" id="A0A194XAJ9"/>
<keyword evidence="7 17" id="KW-0554">One-carbon metabolism</keyword>
<feature type="binding site" evidence="18">
    <location>
        <position position="345"/>
    </location>
    <ligand>
        <name>ATP</name>
        <dbReference type="ChEBI" id="CHEBI:30616"/>
    </ligand>
</feature>
<evidence type="ECO:0000313" key="20">
    <source>
        <dbReference type="EMBL" id="KUJ17198.1"/>
    </source>
</evidence>
<dbReference type="InterPro" id="IPR036565">
    <property type="entry name" value="Mur-like_cat_sf"/>
</dbReference>
<comment type="cofactor">
    <cofactor evidence="17">
        <name>a monovalent cation</name>
        <dbReference type="ChEBI" id="CHEBI:60242"/>
    </cofactor>
    <text evidence="17">A monovalent cation.</text>
</comment>
<evidence type="ECO:0000256" key="1">
    <source>
        <dbReference type="ARBA" id="ARBA00004273"/>
    </source>
</evidence>
<evidence type="ECO:0000256" key="3">
    <source>
        <dbReference type="ARBA" id="ARBA00004496"/>
    </source>
</evidence>
<dbReference type="EC" id="6.3.2.17" evidence="17"/>
<dbReference type="GeneID" id="28829610"/>
<evidence type="ECO:0000313" key="21">
    <source>
        <dbReference type="Proteomes" id="UP000070700"/>
    </source>
</evidence>
<dbReference type="SUPFAM" id="SSF53623">
    <property type="entry name" value="MurD-like peptide ligases, catalytic domain"/>
    <property type="match status" value="1"/>
</dbReference>
<dbReference type="PANTHER" id="PTHR11136">
    <property type="entry name" value="FOLYLPOLYGLUTAMATE SYNTHASE-RELATED"/>
    <property type="match status" value="1"/>
</dbReference>
<evidence type="ECO:0000256" key="16">
    <source>
        <dbReference type="ARBA" id="ARBA00047493"/>
    </source>
</evidence>
<keyword evidence="9 19" id="KW-0479">Metal-binding</keyword>
<keyword evidence="12 18" id="KW-0067">ATP-binding</keyword>
<dbReference type="STRING" id="149040.A0A194XAJ9"/>
<dbReference type="OrthoDB" id="5212574at2759"/>
<evidence type="ECO:0000256" key="11">
    <source>
        <dbReference type="ARBA" id="ARBA00022792"/>
    </source>
</evidence>
<evidence type="ECO:0000256" key="15">
    <source>
        <dbReference type="ARBA" id="ARBA00023136"/>
    </source>
</evidence>
<dbReference type="UniPathway" id="UPA00850"/>
<evidence type="ECO:0000256" key="10">
    <source>
        <dbReference type="ARBA" id="ARBA00022741"/>
    </source>
</evidence>
<dbReference type="GO" id="GO:0006730">
    <property type="term" value="P:one-carbon metabolic process"/>
    <property type="evidence" value="ECO:0007669"/>
    <property type="project" value="UniProtKB-KW"/>
</dbReference>
<feature type="binding site" evidence="19">
    <location>
        <position position="191"/>
    </location>
    <ligand>
        <name>Mg(2+)</name>
        <dbReference type="ChEBI" id="CHEBI:18420"/>
        <label>1</label>
    </ligand>
</feature>
<evidence type="ECO:0000256" key="17">
    <source>
        <dbReference type="PIRNR" id="PIRNR038895"/>
    </source>
</evidence>
<feature type="binding site" evidence="19">
    <location>
        <position position="122"/>
    </location>
    <ligand>
        <name>Mg(2+)</name>
        <dbReference type="ChEBI" id="CHEBI:18420"/>
        <label>1</label>
    </ligand>
</feature>
<dbReference type="GO" id="GO:0004326">
    <property type="term" value="F:tetrahydrofolylpolyglutamate synthase activity"/>
    <property type="evidence" value="ECO:0007669"/>
    <property type="project" value="UniProtKB-EC"/>
</dbReference>
<keyword evidence="13 19" id="KW-0460">Magnesium</keyword>
<dbReference type="Gene3D" id="3.90.190.20">
    <property type="entry name" value="Mur ligase, C-terminal domain"/>
    <property type="match status" value="1"/>
</dbReference>
<dbReference type="GO" id="GO:0005759">
    <property type="term" value="C:mitochondrial matrix"/>
    <property type="evidence" value="ECO:0007669"/>
    <property type="project" value="UniProtKB-SubCell"/>
</dbReference>
<evidence type="ECO:0000256" key="19">
    <source>
        <dbReference type="PIRSR" id="PIRSR038895-2"/>
    </source>
</evidence>
<dbReference type="Proteomes" id="UP000070700">
    <property type="component" value="Unassembled WGS sequence"/>
</dbReference>
<evidence type="ECO:0000256" key="4">
    <source>
        <dbReference type="ARBA" id="ARBA00005150"/>
    </source>
</evidence>
<sequence length="500" mass="55752">MADAVIRSGTSDIGMHRGFQVANGSALIAKATKMERSYEEAIKCLNSRFGLPKPNVEDMKGSDDMVEWLELLGHSVEDLDALNAIHVAGTDGKGSTCAFAASFLKAHGNDTGYPQKIGLYTSPHMKSIRERIRINGEPISKEHFTMRFFEIWDKLPDQSTTALDIPRYLQLMALLSFHVFIEEKVDVAIYETHLGGEYDATNVLRTPLATAVTTIALDHVKLLGPTIQRIAWHKAGIFKKGSLAFSTLQEPEVATVLEQRAAGKGVVLEFVGVDSTLPTNAAVLRPKVQRINCSLALAVVHAWLSVKAPEGQSRMEDNIIQGIEQFSWPGRYQQINERNCQWFLDGAHNESSVRYAVKWFAEMAREYQNNTVTPSRILIFSQFSSRDGTALLHSIAQSLRRNDIHMQYIILTTYDERRDGQTRIDRNLKKRFSAEVQERYAETWGNLDPTATVLRGRTIEGALDRARGIGDQNNGMQALLTGSLHLVSGALCLLESDYSI</sequence>
<feature type="binding site" evidence="18">
    <location>
        <position position="331"/>
    </location>
    <ligand>
        <name>ATP</name>
        <dbReference type="ChEBI" id="CHEBI:30616"/>
    </ligand>
</feature>
<dbReference type="GO" id="GO:0046872">
    <property type="term" value="F:metal ion binding"/>
    <property type="evidence" value="ECO:0007669"/>
    <property type="project" value="UniProtKB-KW"/>
</dbReference>
<dbReference type="GO" id="GO:0005829">
    <property type="term" value="C:cytosol"/>
    <property type="evidence" value="ECO:0007669"/>
    <property type="project" value="TreeGrafter"/>
</dbReference>
<dbReference type="RefSeq" id="XP_018071553.1">
    <property type="nucleotide sequence ID" value="XM_018219884.1"/>
</dbReference>
<dbReference type="InterPro" id="IPR001645">
    <property type="entry name" value="Folylpolyglutamate_synth"/>
</dbReference>
<comment type="subcellular location">
    <subcellularLocation>
        <location evidence="3">Cytoplasm</location>
    </subcellularLocation>
    <subcellularLocation>
        <location evidence="1">Mitochondrion inner membrane</location>
    </subcellularLocation>
    <subcellularLocation>
        <location evidence="2">Mitochondrion matrix</location>
    </subcellularLocation>
</comment>
<dbReference type="SUPFAM" id="SSF53244">
    <property type="entry name" value="MurD-like peptide ligases, peptide-binding domain"/>
    <property type="match status" value="1"/>
</dbReference>
<reference evidence="20 21" key="1">
    <citation type="submission" date="2015-10" db="EMBL/GenBank/DDBJ databases">
        <title>Full genome of DAOMC 229536 Phialocephala scopiformis, a fungal endophyte of spruce producing the potent anti-insectan compound rugulosin.</title>
        <authorList>
            <consortium name="DOE Joint Genome Institute"/>
            <person name="Walker A.K."/>
            <person name="Frasz S.L."/>
            <person name="Seifert K.A."/>
            <person name="Miller J.D."/>
            <person name="Mondo S.J."/>
            <person name="Labutti K."/>
            <person name="Lipzen A."/>
            <person name="Dockter R."/>
            <person name="Kennedy M."/>
            <person name="Grigoriev I.V."/>
            <person name="Spatafora J.W."/>
        </authorList>
    </citation>
    <scope>NUCLEOTIDE SEQUENCE [LARGE SCALE GENOMIC DNA]</scope>
    <source>
        <strain evidence="20 21">CBS 120377</strain>
    </source>
</reference>
<feature type="binding site" evidence="19">
    <location>
        <position position="219"/>
    </location>
    <ligand>
        <name>Mg(2+)</name>
        <dbReference type="ChEBI" id="CHEBI:18420"/>
        <label>1</label>
    </ligand>
</feature>
<evidence type="ECO:0000256" key="12">
    <source>
        <dbReference type="ARBA" id="ARBA00022840"/>
    </source>
</evidence>
<evidence type="ECO:0000256" key="6">
    <source>
        <dbReference type="ARBA" id="ARBA00022490"/>
    </source>
</evidence>
<keyword evidence="14" id="KW-0496">Mitochondrion</keyword>
<evidence type="ECO:0000256" key="5">
    <source>
        <dbReference type="ARBA" id="ARBA00008276"/>
    </source>
</evidence>
<name>A0A194XAJ9_MOLSC</name>
<keyword evidence="21" id="KW-1185">Reference proteome</keyword>
<keyword evidence="10 18" id="KW-0547">Nucleotide-binding</keyword>
<comment type="similarity">
    <text evidence="5 17">Belongs to the folylpolyglutamate synthase family.</text>
</comment>
<evidence type="ECO:0000256" key="8">
    <source>
        <dbReference type="ARBA" id="ARBA00022598"/>
    </source>
</evidence>
<dbReference type="InterPro" id="IPR036615">
    <property type="entry name" value="Mur_ligase_C_dom_sf"/>
</dbReference>
<dbReference type="PIRSF" id="PIRSF038895">
    <property type="entry name" value="FPGS"/>
    <property type="match status" value="1"/>
</dbReference>
<protein>
    <recommendedName>
        <fullName evidence="17">Folylpolyglutamate synthase</fullName>
        <ecNumber evidence="17">6.3.2.17</ecNumber>
    </recommendedName>
    <alternativeName>
        <fullName evidence="17">Folylpoly-gamma-glutamate synthetase</fullName>
    </alternativeName>
    <alternativeName>
        <fullName evidence="17">Tetrahydrofolylpolyglutamate synthase</fullName>
    </alternativeName>
</protein>